<keyword evidence="4" id="KW-1185">Reference proteome</keyword>
<dbReference type="InterPro" id="IPR012885">
    <property type="entry name" value="F-box_Sdz-33"/>
</dbReference>
<evidence type="ECO:0000313" key="3">
    <source>
        <dbReference type="EMBL" id="PIC54456.1"/>
    </source>
</evidence>
<evidence type="ECO:0000256" key="1">
    <source>
        <dbReference type="SAM" id="MobiDB-lite"/>
    </source>
</evidence>
<evidence type="ECO:0000259" key="2">
    <source>
        <dbReference type="PROSITE" id="PS50181"/>
    </source>
</evidence>
<name>A0A2G5VSA7_9PELO</name>
<dbReference type="EMBL" id="PDUG01000001">
    <property type="protein sequence ID" value="PIC54456.1"/>
    <property type="molecule type" value="Genomic_DNA"/>
</dbReference>
<dbReference type="Pfam" id="PF07735">
    <property type="entry name" value="FBA_2"/>
    <property type="match status" value="1"/>
</dbReference>
<dbReference type="PANTHER" id="PTHR21503">
    <property type="entry name" value="F-BOX-CONTAINING HYPOTHETICAL PROTEIN C.ELEGANS"/>
    <property type="match status" value="1"/>
</dbReference>
<evidence type="ECO:0000313" key="4">
    <source>
        <dbReference type="Proteomes" id="UP000230233"/>
    </source>
</evidence>
<protein>
    <recommendedName>
        <fullName evidence="2">F-box domain-containing protein</fullName>
    </recommendedName>
</protein>
<dbReference type="Proteomes" id="UP000230233">
    <property type="component" value="Chromosome I"/>
</dbReference>
<accession>A0A2G5VSA7</accession>
<feature type="region of interest" description="Disordered" evidence="1">
    <location>
        <begin position="319"/>
        <end position="361"/>
    </location>
</feature>
<dbReference type="PROSITE" id="PS50181">
    <property type="entry name" value="FBOX"/>
    <property type="match status" value="1"/>
</dbReference>
<dbReference type="PANTHER" id="PTHR21503:SF52">
    <property type="entry name" value="F-BOX DOMAIN-CONTAINING PROTEIN"/>
    <property type="match status" value="1"/>
</dbReference>
<dbReference type="AlphaFoldDB" id="A0A2G5VSA7"/>
<feature type="domain" description="F-box" evidence="2">
    <location>
        <begin position="2"/>
        <end position="50"/>
    </location>
</feature>
<feature type="compositionally biased region" description="Acidic residues" evidence="1">
    <location>
        <begin position="324"/>
        <end position="361"/>
    </location>
</feature>
<sequence>MPIALLKFPYDLLGEVLKLCDPFELYFLSKCSKRAQKTIKLGGKMNWKIRYWGREQIIICRDDVKYYIFDPTDKPEDYFKMGSAKGDKSMKIPKEEAVDMFFYLLDTFGICVVNSLEVQSGNLYNFLQITKVLAERNMEIEKFYIGETFDPKYVINFMPLIDQMNITKELHCRNSFPPNFDYQFDKYPNSIRISDSPWFGINQLLNCPCTRIELSKSELSNQELNLFFQEWKKAGTFPNLRYLQVSSKNIDNQSAIWDMVPPITRRENPRIRFSAWLGEDDYIFMRDAVKVYKDDGTEAWLDVDLGGVPSLEFLVWDPERDMFEGEDMDPSDDEEEFEDEEFEDEESDEEESDDEEPDEDN</sequence>
<proteinExistence type="predicted"/>
<comment type="caution">
    <text evidence="3">The sequence shown here is derived from an EMBL/GenBank/DDBJ whole genome shotgun (WGS) entry which is preliminary data.</text>
</comment>
<dbReference type="OrthoDB" id="10668964at2759"/>
<reference evidence="4" key="1">
    <citation type="submission" date="2017-10" db="EMBL/GenBank/DDBJ databases">
        <title>Rapid genome shrinkage in a self-fertile nematode reveals novel sperm competition proteins.</title>
        <authorList>
            <person name="Yin D."/>
            <person name="Schwarz E.M."/>
            <person name="Thomas C.G."/>
            <person name="Felde R.L."/>
            <person name="Korf I.F."/>
            <person name="Cutter A.D."/>
            <person name="Schartner C.M."/>
            <person name="Ralston E.J."/>
            <person name="Meyer B.J."/>
            <person name="Haag E.S."/>
        </authorList>
    </citation>
    <scope>NUCLEOTIDE SEQUENCE [LARGE SCALE GENOMIC DNA]</scope>
    <source>
        <strain evidence="4">JU1422</strain>
    </source>
</reference>
<dbReference type="Pfam" id="PF00646">
    <property type="entry name" value="F-box"/>
    <property type="match status" value="1"/>
</dbReference>
<organism evidence="3 4">
    <name type="scientific">Caenorhabditis nigoni</name>
    <dbReference type="NCBI Taxonomy" id="1611254"/>
    <lineage>
        <taxon>Eukaryota</taxon>
        <taxon>Metazoa</taxon>
        <taxon>Ecdysozoa</taxon>
        <taxon>Nematoda</taxon>
        <taxon>Chromadorea</taxon>
        <taxon>Rhabditida</taxon>
        <taxon>Rhabditina</taxon>
        <taxon>Rhabditomorpha</taxon>
        <taxon>Rhabditoidea</taxon>
        <taxon>Rhabditidae</taxon>
        <taxon>Peloderinae</taxon>
        <taxon>Caenorhabditis</taxon>
    </lineage>
</organism>
<gene>
    <name evidence="3" type="primary">Cnig_chr_I.g3701</name>
    <name evidence="3" type="ORF">B9Z55_003701</name>
</gene>
<dbReference type="InterPro" id="IPR001810">
    <property type="entry name" value="F-box_dom"/>
</dbReference>